<proteinExistence type="predicted"/>
<dbReference type="Proteomes" id="UP000838763">
    <property type="component" value="Unassembled WGS sequence"/>
</dbReference>
<organism evidence="3 4">
    <name type="scientific">Parascedosporium putredinis</name>
    <dbReference type="NCBI Taxonomy" id="1442378"/>
    <lineage>
        <taxon>Eukaryota</taxon>
        <taxon>Fungi</taxon>
        <taxon>Dikarya</taxon>
        <taxon>Ascomycota</taxon>
        <taxon>Pezizomycotina</taxon>
        <taxon>Sordariomycetes</taxon>
        <taxon>Hypocreomycetidae</taxon>
        <taxon>Microascales</taxon>
        <taxon>Microascaceae</taxon>
        <taxon>Parascedosporium</taxon>
    </lineage>
</organism>
<feature type="region of interest" description="Disordered" evidence="2">
    <location>
        <begin position="461"/>
        <end position="525"/>
    </location>
</feature>
<evidence type="ECO:0000313" key="3">
    <source>
        <dbReference type="EMBL" id="CAI4210654.1"/>
    </source>
</evidence>
<evidence type="ECO:0000256" key="1">
    <source>
        <dbReference type="SAM" id="Coils"/>
    </source>
</evidence>
<dbReference type="AlphaFoldDB" id="A0A9P1M7H8"/>
<reference evidence="3" key="1">
    <citation type="submission" date="2022-11" db="EMBL/GenBank/DDBJ databases">
        <authorList>
            <person name="Scott C."/>
            <person name="Bruce N."/>
        </authorList>
    </citation>
    <scope>NUCLEOTIDE SEQUENCE</scope>
</reference>
<dbReference type="InterPro" id="IPR011989">
    <property type="entry name" value="ARM-like"/>
</dbReference>
<dbReference type="GO" id="GO:0032007">
    <property type="term" value="P:negative regulation of TOR signaling"/>
    <property type="evidence" value="ECO:0007669"/>
    <property type="project" value="TreeGrafter"/>
</dbReference>
<feature type="coiled-coil region" evidence="1">
    <location>
        <begin position="710"/>
        <end position="776"/>
    </location>
</feature>
<comment type="caution">
    <text evidence="3">The sequence shown here is derived from an EMBL/GenBank/DDBJ whole genome shotgun (WGS) entry which is preliminary data.</text>
</comment>
<dbReference type="SUPFAM" id="SSF48371">
    <property type="entry name" value="ARM repeat"/>
    <property type="match status" value="1"/>
</dbReference>
<evidence type="ECO:0008006" key="5">
    <source>
        <dbReference type="Google" id="ProtNLM"/>
    </source>
</evidence>
<feature type="compositionally biased region" description="Basic and acidic residues" evidence="2">
    <location>
        <begin position="893"/>
        <end position="912"/>
    </location>
</feature>
<protein>
    <recommendedName>
        <fullName evidence="5">Tuberous sclerosis 1</fullName>
    </recommendedName>
</protein>
<evidence type="ECO:0000313" key="4">
    <source>
        <dbReference type="Proteomes" id="UP000838763"/>
    </source>
</evidence>
<dbReference type="PANTHER" id="PTHR15154">
    <property type="entry name" value="HAMARTIN"/>
    <property type="match status" value="1"/>
</dbReference>
<sequence>MNPPPPHRCSHRHKPTLSRRRWTLKSLSKAINSHIATLAVPLHEDLDEAIESYLTRHERHDDSSADRLQEELLSIYHKHIKDRPSLITGFVAILSRLVPIIKTPARILQWWDLLKDKVEEHFSSERGLMAESSSAVRDLLALDDVGSGDGGMEAVLNPYAERLLRVWIDTYQAGPSKKNAEPLERSARESLVFYGKRKPKDFLTILNKFFVKAEYRIKAATLLCDFIERQPPHLYQVLQTPLFNSLLKCLQLDTSTTVVSATLTALTMLLPHMPSSLVPHLPTLFNIYARLLFWHRERSTAPGFPGEHLSRKPFTDPAGWERSHYSSDLDGNHVPQLRTYFTILYGLYPINLMDYIRKPHRYLRHANAPNADAVEVQPSEIRHQSEEFRRGHLLHPNFYNLTIESEKSDHGRWQSSEPAEVVAECAALCVMADPLEGNARDTLDSGILGYRGASDAVESSASSVLAADRHSSLSSQPSQREADNVRHRSLSGDSPTLPPHLGIPGASHLVTRSSDASETLASDSVPSLSLSQRAMVSQLRRQVLLLQNDLAFERYLKQQHMAHMAELRRRQMKEAASEAELQNLIIANRNLKNSSEEAKKAEIQVRRESEKSRTMAKKWEADLSAKLKTLREEAKRTKSTIEELERDLASARAECDQLKTLVREYEVRELGWKQSSQSHELDKTEIDRLKAEVARLTLVERDFQGKETEMKRAVETASNAEGQVEILNQKLAAQDHALDQVKQLYESQIVVLKSRLVELREALAASRAKQAELQKQHNLLTRKYTTLQSSLLDMRCDTPTRPAQPVRETGMWSDEEGDSSPPPASSPPRPRTRVQRVFSNPDTPSFSGTTGAAGPAFRSNSPAPLTEGGVPLPVMSQSPEPRFHGRGGVQNRIRKDSKDKKTPDGDKKDKKTSGLRGIRNFVG</sequence>
<feature type="compositionally biased region" description="Polar residues" evidence="2">
    <location>
        <begin position="510"/>
        <end position="525"/>
    </location>
</feature>
<feature type="region of interest" description="Disordered" evidence="2">
    <location>
        <begin position="793"/>
        <end position="923"/>
    </location>
</feature>
<dbReference type="GO" id="GO:0033596">
    <property type="term" value="C:TSC1-TSC2 complex"/>
    <property type="evidence" value="ECO:0007669"/>
    <property type="project" value="TreeGrafter"/>
</dbReference>
<dbReference type="Pfam" id="PF04388">
    <property type="entry name" value="Hamartin"/>
    <property type="match status" value="1"/>
</dbReference>
<keyword evidence="4" id="KW-1185">Reference proteome</keyword>
<evidence type="ECO:0000256" key="2">
    <source>
        <dbReference type="SAM" id="MobiDB-lite"/>
    </source>
</evidence>
<feature type="compositionally biased region" description="Pro residues" evidence="2">
    <location>
        <begin position="820"/>
        <end position="829"/>
    </location>
</feature>
<accession>A0A9P1M7H8</accession>
<feature type="coiled-coil region" evidence="1">
    <location>
        <begin position="562"/>
        <end position="668"/>
    </location>
</feature>
<dbReference type="PANTHER" id="PTHR15154:SF2">
    <property type="entry name" value="HAMARTIN"/>
    <property type="match status" value="1"/>
</dbReference>
<feature type="compositionally biased region" description="Polar residues" evidence="2">
    <location>
        <begin position="837"/>
        <end position="850"/>
    </location>
</feature>
<dbReference type="InterPro" id="IPR007483">
    <property type="entry name" value="Hamartin"/>
</dbReference>
<dbReference type="InterPro" id="IPR016024">
    <property type="entry name" value="ARM-type_fold"/>
</dbReference>
<name>A0A9P1M7H8_9PEZI</name>
<dbReference type="Gene3D" id="1.25.10.10">
    <property type="entry name" value="Leucine-rich Repeat Variant"/>
    <property type="match status" value="1"/>
</dbReference>
<dbReference type="GO" id="GO:0051726">
    <property type="term" value="P:regulation of cell cycle"/>
    <property type="evidence" value="ECO:0007669"/>
    <property type="project" value="TreeGrafter"/>
</dbReference>
<gene>
    <name evidence="3" type="ORF">PPNO1_LOCUS455</name>
</gene>
<dbReference type="EMBL" id="CALLCH030000001">
    <property type="protein sequence ID" value="CAI4210654.1"/>
    <property type="molecule type" value="Genomic_DNA"/>
</dbReference>
<keyword evidence="1" id="KW-0175">Coiled coil</keyword>
<dbReference type="OrthoDB" id="6022054at2759"/>